<sequence>MNAGVAVASGLNRAAVTTKSVVRDQADVADRAAVTMKSVVRDQADVADRAAVTMKSVVRDQADVADRAAVTMKSVVQEPAAVGLLVVTTRNALEPVAHVLALPKAKVVHVAALAVENQVPVGRIRQVEDLGLEEIPARLQKKAHVVVRKTRILFILATRVRGANLITANRTHIPLMDDTKSNDKEATALDLKQIKQIVALMAENDLTYFNFETQGSKVELRRGSDFQAAKELLKNLPMASAAAPMALAAPVAAAPVPVAGAAPAASAPAASEPAGPTINSPMVGTFYRSAAPGEKPFANIGDSVDENSNVCIIEAMKVMNEIKAEMRGTIARILVEDGKPVQYGQPLFELKV</sequence>
<organism evidence="5 6">
    <name type="scientific">Prosthecobacter debontii</name>
    <dbReference type="NCBI Taxonomy" id="48467"/>
    <lineage>
        <taxon>Bacteria</taxon>
        <taxon>Pseudomonadati</taxon>
        <taxon>Verrucomicrobiota</taxon>
        <taxon>Verrucomicrobiia</taxon>
        <taxon>Verrucomicrobiales</taxon>
        <taxon>Verrucomicrobiaceae</taxon>
        <taxon>Prosthecobacter</taxon>
    </lineage>
</organism>
<dbReference type="GO" id="GO:0003989">
    <property type="term" value="F:acetyl-CoA carboxylase activity"/>
    <property type="evidence" value="ECO:0007669"/>
    <property type="project" value="InterPro"/>
</dbReference>
<dbReference type="Gene3D" id="2.40.50.100">
    <property type="match status" value="1"/>
</dbReference>
<protein>
    <recommendedName>
        <fullName evidence="2">Biotin carboxyl carrier protein of acetyl-CoA carboxylase</fullName>
    </recommendedName>
</protein>
<evidence type="ECO:0000313" key="6">
    <source>
        <dbReference type="Proteomes" id="UP000190774"/>
    </source>
</evidence>
<dbReference type="GO" id="GO:0006633">
    <property type="term" value="P:fatty acid biosynthetic process"/>
    <property type="evidence" value="ECO:0007669"/>
    <property type="project" value="InterPro"/>
</dbReference>
<dbReference type="InterPro" id="IPR001249">
    <property type="entry name" value="AcCoA_biotinCC"/>
</dbReference>
<name>A0A1T4X370_9BACT</name>
<dbReference type="NCBIfam" id="TIGR00531">
    <property type="entry name" value="BCCP"/>
    <property type="match status" value="1"/>
</dbReference>
<dbReference type="STRING" id="48467.SAMN02745166_00983"/>
<evidence type="ECO:0000256" key="3">
    <source>
        <dbReference type="ARBA" id="ARBA00023267"/>
    </source>
</evidence>
<dbReference type="CDD" id="cd06850">
    <property type="entry name" value="biotinyl_domain"/>
    <property type="match status" value="1"/>
</dbReference>
<evidence type="ECO:0000256" key="1">
    <source>
        <dbReference type="ARBA" id="ARBA00003761"/>
    </source>
</evidence>
<dbReference type="SUPFAM" id="SSF51230">
    <property type="entry name" value="Single hybrid motif"/>
    <property type="match status" value="1"/>
</dbReference>
<dbReference type="InterPro" id="IPR000089">
    <property type="entry name" value="Biotin_lipoyl"/>
</dbReference>
<dbReference type="InterPro" id="IPR050709">
    <property type="entry name" value="Biotin_Carboxyl_Carrier/Decarb"/>
</dbReference>
<dbReference type="PANTHER" id="PTHR45266:SF3">
    <property type="entry name" value="OXALOACETATE DECARBOXYLASE ALPHA CHAIN"/>
    <property type="match status" value="1"/>
</dbReference>
<keyword evidence="3" id="KW-0092">Biotin</keyword>
<dbReference type="AlphaFoldDB" id="A0A1T4X370"/>
<gene>
    <name evidence="5" type="ORF">SAMN02745166_00983</name>
</gene>
<evidence type="ECO:0000313" key="5">
    <source>
        <dbReference type="EMBL" id="SKA84093.1"/>
    </source>
</evidence>
<dbReference type="PROSITE" id="PS50968">
    <property type="entry name" value="BIOTINYL_LIPOYL"/>
    <property type="match status" value="1"/>
</dbReference>
<dbReference type="Proteomes" id="UP000190774">
    <property type="component" value="Unassembled WGS sequence"/>
</dbReference>
<dbReference type="InterPro" id="IPR011053">
    <property type="entry name" value="Single_hybrid_motif"/>
</dbReference>
<accession>A0A1T4X370</accession>
<dbReference type="Pfam" id="PF00364">
    <property type="entry name" value="Biotin_lipoyl"/>
    <property type="match status" value="1"/>
</dbReference>
<keyword evidence="6" id="KW-1185">Reference proteome</keyword>
<reference evidence="6" key="1">
    <citation type="submission" date="2017-02" db="EMBL/GenBank/DDBJ databases">
        <authorList>
            <person name="Varghese N."/>
            <person name="Submissions S."/>
        </authorList>
    </citation>
    <scope>NUCLEOTIDE SEQUENCE [LARGE SCALE GENOMIC DNA]</scope>
    <source>
        <strain evidence="6">ATCC 700200</strain>
    </source>
</reference>
<feature type="domain" description="Lipoyl-binding" evidence="4">
    <location>
        <begin position="275"/>
        <end position="351"/>
    </location>
</feature>
<evidence type="ECO:0000259" key="4">
    <source>
        <dbReference type="PROSITE" id="PS50968"/>
    </source>
</evidence>
<comment type="function">
    <text evidence="1">This protein is a component of the acetyl coenzyme A carboxylase complex; first, biotin carboxylase catalyzes the carboxylation of the carrier protein and then the transcarboxylase transfers the carboxyl group to form malonyl-CoA.</text>
</comment>
<dbReference type="PANTHER" id="PTHR45266">
    <property type="entry name" value="OXALOACETATE DECARBOXYLASE ALPHA CHAIN"/>
    <property type="match status" value="1"/>
</dbReference>
<dbReference type="EMBL" id="FUYE01000003">
    <property type="protein sequence ID" value="SKA84093.1"/>
    <property type="molecule type" value="Genomic_DNA"/>
</dbReference>
<proteinExistence type="predicted"/>
<dbReference type="GO" id="GO:0009317">
    <property type="term" value="C:acetyl-CoA carboxylase complex"/>
    <property type="evidence" value="ECO:0007669"/>
    <property type="project" value="InterPro"/>
</dbReference>
<evidence type="ECO:0000256" key="2">
    <source>
        <dbReference type="ARBA" id="ARBA00017562"/>
    </source>
</evidence>
<dbReference type="PRINTS" id="PR01071">
    <property type="entry name" value="ACOABIOTINCC"/>
</dbReference>